<accession>A0A3M7LYS2</accession>
<evidence type="ECO:0000313" key="3">
    <source>
        <dbReference type="Proteomes" id="UP000265663"/>
    </source>
</evidence>
<dbReference type="InterPro" id="IPR036527">
    <property type="entry name" value="SCP2_sterol-bd_dom_sf"/>
</dbReference>
<gene>
    <name evidence="2" type="ORF">GMOD_00001250</name>
</gene>
<dbReference type="AlphaFoldDB" id="A0A3M7LYS2"/>
<evidence type="ECO:0000259" key="1">
    <source>
        <dbReference type="Pfam" id="PF02036"/>
    </source>
</evidence>
<dbReference type="Proteomes" id="UP000265663">
    <property type="component" value="Unassembled WGS sequence"/>
</dbReference>
<evidence type="ECO:0000313" key="2">
    <source>
        <dbReference type="EMBL" id="RMZ67339.1"/>
    </source>
</evidence>
<keyword evidence="3" id="KW-1185">Reference proteome</keyword>
<dbReference type="FunFam" id="3.30.1050.10:FF:000001">
    <property type="entry name" value="Putative Non-specific lipid-transfer protein"/>
    <property type="match status" value="1"/>
</dbReference>
<dbReference type="Gene3D" id="3.30.1050.10">
    <property type="entry name" value="SCP2 sterol-binding domain"/>
    <property type="match status" value="1"/>
</dbReference>
<dbReference type="PANTHER" id="PTHR10094">
    <property type="entry name" value="STEROL CARRIER PROTEIN 2 SCP-2 FAMILY PROTEIN"/>
    <property type="match status" value="1"/>
</dbReference>
<feature type="domain" description="SCP2" evidence="1">
    <location>
        <begin position="21"/>
        <end position="124"/>
    </location>
</feature>
<dbReference type="SUPFAM" id="SSF55718">
    <property type="entry name" value="SCP-like"/>
    <property type="match status" value="1"/>
</dbReference>
<dbReference type="EMBL" id="KE747810">
    <property type="protein sequence ID" value="RMZ67339.1"/>
    <property type="molecule type" value="Genomic_DNA"/>
</dbReference>
<dbReference type="GO" id="GO:0005829">
    <property type="term" value="C:cytosol"/>
    <property type="evidence" value="ECO:0007669"/>
    <property type="project" value="TreeGrafter"/>
</dbReference>
<reference evidence="2 3" key="1">
    <citation type="journal article" date="2014" name="PLoS ONE">
        <title>De novo Genome Assembly of the Fungal Plant Pathogen Pyrenophora semeniperda.</title>
        <authorList>
            <person name="Soliai M.M."/>
            <person name="Meyer S.E."/>
            <person name="Udall J.A."/>
            <person name="Elzinga D.E."/>
            <person name="Hermansen R.A."/>
            <person name="Bodily P.M."/>
            <person name="Hart A.A."/>
            <person name="Coleman C.E."/>
        </authorList>
    </citation>
    <scope>NUCLEOTIDE SEQUENCE [LARGE SCALE GENOMIC DNA]</scope>
    <source>
        <strain evidence="2 3">CCB06</strain>
        <tissue evidence="2">Mycelium</tissue>
    </source>
</reference>
<dbReference type="Pfam" id="PF02036">
    <property type="entry name" value="SCP2"/>
    <property type="match status" value="1"/>
</dbReference>
<dbReference type="OrthoDB" id="10265837at2759"/>
<sequence>MLQRIASNIDVDAFPSSAAFDEISRSLSSEADRKDAIKQAKAIFAFTLKNNGAQETWYIDLKETGTVGKGAGPNGKADVTLTMNDADFGKLVSGQANAQKMFMSGKLKVKGDIMRATKIEAIIKKTQIKSKL</sequence>
<dbReference type="PANTHER" id="PTHR10094:SF25">
    <property type="entry name" value="SCP2 STEROL-BINDING DOMAIN-CONTAINING PROTEIN 1"/>
    <property type="match status" value="1"/>
</dbReference>
<dbReference type="InterPro" id="IPR003033">
    <property type="entry name" value="SCP2_sterol-bd_dom"/>
</dbReference>
<protein>
    <submittedName>
        <fullName evidence="2">Fatty acid-binding</fullName>
    </submittedName>
</protein>
<organism evidence="2 3">
    <name type="scientific">Pyrenophora seminiperda CCB06</name>
    <dbReference type="NCBI Taxonomy" id="1302712"/>
    <lineage>
        <taxon>Eukaryota</taxon>
        <taxon>Fungi</taxon>
        <taxon>Dikarya</taxon>
        <taxon>Ascomycota</taxon>
        <taxon>Pezizomycotina</taxon>
        <taxon>Dothideomycetes</taxon>
        <taxon>Pleosporomycetidae</taxon>
        <taxon>Pleosporales</taxon>
        <taxon>Pleosporineae</taxon>
        <taxon>Pleosporaceae</taxon>
        <taxon>Pyrenophora</taxon>
    </lineage>
</organism>
<proteinExistence type="predicted"/>
<name>A0A3M7LYS2_9PLEO</name>